<gene>
    <name evidence="7" type="ORF">CASFOL_017979</name>
</gene>
<dbReference type="AlphaFoldDB" id="A0ABD3DAC2"/>
<evidence type="ECO:0000256" key="4">
    <source>
        <dbReference type="PROSITE-ProRule" id="PRU00723"/>
    </source>
</evidence>
<dbReference type="GO" id="GO:0008270">
    <property type="term" value="F:zinc ion binding"/>
    <property type="evidence" value="ECO:0007669"/>
    <property type="project" value="UniProtKB-KW"/>
</dbReference>
<dbReference type="SUPFAM" id="SSF90229">
    <property type="entry name" value="CCCH zinc finger"/>
    <property type="match status" value="1"/>
</dbReference>
<dbReference type="Pfam" id="PF00642">
    <property type="entry name" value="zf-CCCH"/>
    <property type="match status" value="1"/>
</dbReference>
<keyword evidence="8" id="KW-1185">Reference proteome</keyword>
<feature type="compositionally biased region" description="Polar residues" evidence="5">
    <location>
        <begin position="178"/>
        <end position="189"/>
    </location>
</feature>
<evidence type="ECO:0000313" key="7">
    <source>
        <dbReference type="EMBL" id="KAL3638109.1"/>
    </source>
</evidence>
<protein>
    <recommendedName>
        <fullName evidence="6">C3H1-type domain-containing protein</fullName>
    </recommendedName>
</protein>
<feature type="compositionally biased region" description="Polar residues" evidence="5">
    <location>
        <begin position="93"/>
        <end position="110"/>
    </location>
</feature>
<evidence type="ECO:0000256" key="2">
    <source>
        <dbReference type="ARBA" id="ARBA00022771"/>
    </source>
</evidence>
<dbReference type="PROSITE" id="PS50103">
    <property type="entry name" value="ZF_C3H1"/>
    <property type="match status" value="1"/>
</dbReference>
<feature type="compositionally biased region" description="Low complexity" evidence="5">
    <location>
        <begin position="166"/>
        <end position="177"/>
    </location>
</feature>
<feature type="compositionally biased region" description="Low complexity" evidence="5">
    <location>
        <begin position="190"/>
        <end position="201"/>
    </location>
</feature>
<accession>A0ABD3DAC2</accession>
<feature type="region of interest" description="Disordered" evidence="5">
    <location>
        <begin position="93"/>
        <end position="116"/>
    </location>
</feature>
<evidence type="ECO:0000256" key="1">
    <source>
        <dbReference type="ARBA" id="ARBA00022723"/>
    </source>
</evidence>
<keyword evidence="3 4" id="KW-0862">Zinc</keyword>
<feature type="domain" description="C3H1-type" evidence="6">
    <location>
        <begin position="119"/>
        <end position="147"/>
    </location>
</feature>
<dbReference type="Proteomes" id="UP001632038">
    <property type="component" value="Unassembled WGS sequence"/>
</dbReference>
<keyword evidence="2 4" id="KW-0863">Zinc-finger</keyword>
<evidence type="ECO:0000259" key="6">
    <source>
        <dbReference type="PROSITE" id="PS50103"/>
    </source>
</evidence>
<keyword evidence="1 4" id="KW-0479">Metal-binding</keyword>
<evidence type="ECO:0000256" key="5">
    <source>
        <dbReference type="SAM" id="MobiDB-lite"/>
    </source>
</evidence>
<sequence>METQRDFVTPKLMPYGRRRFNSLFDPYASDSSDSPSSLMKYLRSADSRSDSPTKFITPLAEDDVIVMDGIPVPKSSKGGSEARTRSPLVSISFNSNYGGGRSNSTSSPSAATGIENIKPRKNTPCRFWKTCGTCQFGFECQFAHSKEELQRPPRSSGKSKHEIFKSNSNLEGSSSPSYGKNYSTTIQTKSPSSEEAFSSPTSSAAMAFSKVPVQVKHLSGSAILSSTAPRTYQPRSDWSPLDDGIEINLPSAKNPSKEDVDAYIEKVLSAPTSRKRLPVFVEICPE</sequence>
<feature type="zinc finger region" description="C3H1-type" evidence="4">
    <location>
        <begin position="119"/>
        <end position="147"/>
    </location>
</feature>
<evidence type="ECO:0000313" key="8">
    <source>
        <dbReference type="Proteomes" id="UP001632038"/>
    </source>
</evidence>
<dbReference type="InterPro" id="IPR000571">
    <property type="entry name" value="Znf_CCCH"/>
</dbReference>
<feature type="region of interest" description="Disordered" evidence="5">
    <location>
        <begin position="24"/>
        <end position="54"/>
    </location>
</feature>
<feature type="region of interest" description="Disordered" evidence="5">
    <location>
        <begin position="147"/>
        <end position="201"/>
    </location>
</feature>
<dbReference type="InterPro" id="IPR036855">
    <property type="entry name" value="Znf_CCCH_sf"/>
</dbReference>
<reference evidence="8" key="1">
    <citation type="journal article" date="2024" name="IScience">
        <title>Strigolactones Initiate the Formation of Haustorium-like Structures in Castilleja.</title>
        <authorList>
            <person name="Buerger M."/>
            <person name="Peterson D."/>
            <person name="Chory J."/>
        </authorList>
    </citation>
    <scope>NUCLEOTIDE SEQUENCE [LARGE SCALE GENOMIC DNA]</scope>
</reference>
<organism evidence="7 8">
    <name type="scientific">Castilleja foliolosa</name>
    <dbReference type="NCBI Taxonomy" id="1961234"/>
    <lineage>
        <taxon>Eukaryota</taxon>
        <taxon>Viridiplantae</taxon>
        <taxon>Streptophyta</taxon>
        <taxon>Embryophyta</taxon>
        <taxon>Tracheophyta</taxon>
        <taxon>Spermatophyta</taxon>
        <taxon>Magnoliopsida</taxon>
        <taxon>eudicotyledons</taxon>
        <taxon>Gunneridae</taxon>
        <taxon>Pentapetalae</taxon>
        <taxon>asterids</taxon>
        <taxon>lamiids</taxon>
        <taxon>Lamiales</taxon>
        <taxon>Orobanchaceae</taxon>
        <taxon>Pedicularideae</taxon>
        <taxon>Castillejinae</taxon>
        <taxon>Castilleja</taxon>
    </lineage>
</organism>
<proteinExistence type="predicted"/>
<comment type="caution">
    <text evidence="7">The sequence shown here is derived from an EMBL/GenBank/DDBJ whole genome shotgun (WGS) entry which is preliminary data.</text>
</comment>
<dbReference type="Gene3D" id="4.10.1000.10">
    <property type="entry name" value="Zinc finger, CCCH-type"/>
    <property type="match status" value="1"/>
</dbReference>
<dbReference type="EMBL" id="JAVIJP010000020">
    <property type="protein sequence ID" value="KAL3638109.1"/>
    <property type="molecule type" value="Genomic_DNA"/>
</dbReference>
<name>A0ABD3DAC2_9LAMI</name>
<evidence type="ECO:0000256" key="3">
    <source>
        <dbReference type="ARBA" id="ARBA00022833"/>
    </source>
</evidence>